<evidence type="ECO:0000313" key="1">
    <source>
        <dbReference type="EMBL" id="PNZ67122.1"/>
    </source>
</evidence>
<dbReference type="NCBIfam" id="TIGR00099">
    <property type="entry name" value="Cof-subfamily"/>
    <property type="match status" value="1"/>
</dbReference>
<dbReference type="GO" id="GO:0016791">
    <property type="term" value="F:phosphatase activity"/>
    <property type="evidence" value="ECO:0007669"/>
    <property type="project" value="UniProtKB-ARBA"/>
</dbReference>
<dbReference type="InterPro" id="IPR000150">
    <property type="entry name" value="Cof"/>
</dbReference>
<protein>
    <submittedName>
        <fullName evidence="1">HAD family hydrolase</fullName>
    </submittedName>
</protein>
<dbReference type="GO" id="GO:0000287">
    <property type="term" value="F:magnesium ion binding"/>
    <property type="evidence" value="ECO:0007669"/>
    <property type="project" value="TreeGrafter"/>
</dbReference>
<dbReference type="GeneID" id="64982936"/>
<proteinExistence type="predicted"/>
<accession>A0AAP8PNS3</accession>
<dbReference type="SUPFAM" id="SSF56784">
    <property type="entry name" value="HAD-like"/>
    <property type="match status" value="1"/>
</dbReference>
<dbReference type="EMBL" id="PPQW01000041">
    <property type="protein sequence ID" value="PNZ67122.1"/>
    <property type="molecule type" value="Genomic_DNA"/>
</dbReference>
<dbReference type="Proteomes" id="UP000242470">
    <property type="component" value="Unassembled WGS sequence"/>
</dbReference>
<dbReference type="SFLD" id="SFLDS00003">
    <property type="entry name" value="Haloacid_Dehalogenase"/>
    <property type="match status" value="1"/>
</dbReference>
<dbReference type="InterPro" id="IPR036412">
    <property type="entry name" value="HAD-like_sf"/>
</dbReference>
<dbReference type="Pfam" id="PF08282">
    <property type="entry name" value="Hydrolase_3"/>
    <property type="match status" value="1"/>
</dbReference>
<evidence type="ECO:0000313" key="2">
    <source>
        <dbReference type="Proteomes" id="UP000242470"/>
    </source>
</evidence>
<dbReference type="Gene3D" id="3.30.1240.10">
    <property type="match status" value="1"/>
</dbReference>
<dbReference type="SFLD" id="SFLDG01140">
    <property type="entry name" value="C2.B:_Phosphomannomutase_and_P"/>
    <property type="match status" value="1"/>
</dbReference>
<comment type="caution">
    <text evidence="1">The sequence shown here is derived from an EMBL/GenBank/DDBJ whole genome shotgun (WGS) entry which is preliminary data.</text>
</comment>
<dbReference type="InterPro" id="IPR006379">
    <property type="entry name" value="HAD-SF_hydro_IIB"/>
</dbReference>
<dbReference type="GO" id="GO:0005829">
    <property type="term" value="C:cytosol"/>
    <property type="evidence" value="ECO:0007669"/>
    <property type="project" value="TreeGrafter"/>
</dbReference>
<dbReference type="Gene3D" id="3.40.50.1000">
    <property type="entry name" value="HAD superfamily/HAD-like"/>
    <property type="match status" value="1"/>
</dbReference>
<name>A0AAP8PNS3_9STAP</name>
<dbReference type="AlphaFoldDB" id="A0AAP8PNS3"/>
<reference evidence="1 2" key="1">
    <citation type="submission" date="2017-08" db="EMBL/GenBank/DDBJ databases">
        <title>Draft genome sequences of 64 type strains of genus Staph aureus.</title>
        <authorList>
            <person name="Cole K."/>
            <person name="Golubchik T."/>
            <person name="Russell J."/>
            <person name="Foster D."/>
            <person name="Llewelyn M."/>
            <person name="Wilson D."/>
            <person name="Crook D."/>
            <person name="Paul J."/>
        </authorList>
    </citation>
    <scope>NUCLEOTIDE SEQUENCE [LARGE SCALE GENOMIC DNA]</scope>
    <source>
        <strain evidence="1 2">NCTC 12101</strain>
    </source>
</reference>
<gene>
    <name evidence="1" type="ORF">CD158_06895</name>
</gene>
<dbReference type="RefSeq" id="WP_059108023.1">
    <property type="nucleotide sequence ID" value="NZ_AP024589.1"/>
</dbReference>
<keyword evidence="1" id="KW-0378">Hydrolase</keyword>
<dbReference type="CDD" id="cd07518">
    <property type="entry name" value="HAD_YbiV-Like"/>
    <property type="match status" value="1"/>
</dbReference>
<dbReference type="PANTHER" id="PTHR10000">
    <property type="entry name" value="PHOSPHOSERINE PHOSPHATASE"/>
    <property type="match status" value="1"/>
</dbReference>
<dbReference type="PANTHER" id="PTHR10000:SF53">
    <property type="entry name" value="5-AMINO-6-(5-PHOSPHO-D-RIBITYLAMINO)URACIL PHOSPHATASE YBJI-RELATED"/>
    <property type="match status" value="1"/>
</dbReference>
<sequence>MIKAIATDMDGTFLTDEKTFDQPRFERIFQQLKEQNIAFIAASGNQYAKLRSIFGEREMYFVGENGAVLYHGDERIDYHAFDQAIYRDVIDYLVKAREYKEIIVCGLNSAYILKDTPQAFKENVHFYYRQLEEVESFNPLPEDEFVKIAFNVNRETHPTLDEDIAERFEDDIRLVSSGHDSIDVIQPGVTKGFALKRLLQKLGLTADELMTFGDANNDLDMLQLTPHSYVMGNAKDEDVFKAAQHVAPSNNHQGVLYIIDEVVLNSAH</sequence>
<dbReference type="NCBIfam" id="TIGR01484">
    <property type="entry name" value="HAD-SF-IIB"/>
    <property type="match status" value="1"/>
</dbReference>
<dbReference type="InterPro" id="IPR023214">
    <property type="entry name" value="HAD_sf"/>
</dbReference>
<organism evidence="1 2">
    <name type="scientific">Staphylococcus auricularis</name>
    <dbReference type="NCBI Taxonomy" id="29379"/>
    <lineage>
        <taxon>Bacteria</taxon>
        <taxon>Bacillati</taxon>
        <taxon>Bacillota</taxon>
        <taxon>Bacilli</taxon>
        <taxon>Bacillales</taxon>
        <taxon>Staphylococcaceae</taxon>
        <taxon>Staphylococcus</taxon>
    </lineage>
</organism>